<dbReference type="WBParaSite" id="HPBE_0000433301-mRNA-1">
    <property type="protein sequence ID" value="HPBE_0000433301-mRNA-1"/>
    <property type="gene ID" value="HPBE_0000433301"/>
</dbReference>
<accession>A0A183FDK3</accession>
<organism evidence="2 3">
    <name type="scientific">Heligmosomoides polygyrus</name>
    <name type="common">Parasitic roundworm</name>
    <dbReference type="NCBI Taxonomy" id="6339"/>
    <lineage>
        <taxon>Eukaryota</taxon>
        <taxon>Metazoa</taxon>
        <taxon>Ecdysozoa</taxon>
        <taxon>Nematoda</taxon>
        <taxon>Chromadorea</taxon>
        <taxon>Rhabditida</taxon>
        <taxon>Rhabditina</taxon>
        <taxon>Rhabditomorpha</taxon>
        <taxon>Strongyloidea</taxon>
        <taxon>Heligmosomidae</taxon>
        <taxon>Heligmosomoides</taxon>
    </lineage>
</organism>
<dbReference type="EMBL" id="UZAH01025302">
    <property type="protein sequence ID" value="VDO60905.1"/>
    <property type="molecule type" value="Genomic_DNA"/>
</dbReference>
<keyword evidence="2" id="KW-1185">Reference proteome</keyword>
<reference evidence="3" key="2">
    <citation type="submission" date="2019-09" db="UniProtKB">
        <authorList>
            <consortium name="WormBaseParasite"/>
        </authorList>
    </citation>
    <scope>IDENTIFICATION</scope>
</reference>
<dbReference type="AlphaFoldDB" id="A0A183FDK3"/>
<reference evidence="1 2" key="1">
    <citation type="submission" date="2018-11" db="EMBL/GenBank/DDBJ databases">
        <authorList>
            <consortium name="Pathogen Informatics"/>
        </authorList>
    </citation>
    <scope>NUCLEOTIDE SEQUENCE [LARGE SCALE GENOMIC DNA]</scope>
</reference>
<evidence type="ECO:0000313" key="3">
    <source>
        <dbReference type="WBParaSite" id="HPBE_0000433301-mRNA-1"/>
    </source>
</evidence>
<name>A0A183FDK3_HELPZ</name>
<dbReference type="Proteomes" id="UP000050761">
    <property type="component" value="Unassembled WGS sequence"/>
</dbReference>
<accession>A0A3P8AIJ3</accession>
<dbReference type="OrthoDB" id="6510177at2759"/>
<gene>
    <name evidence="1" type="ORF">HPBE_LOCUS4334</name>
</gene>
<evidence type="ECO:0000313" key="1">
    <source>
        <dbReference type="EMBL" id="VDO60905.1"/>
    </source>
</evidence>
<proteinExistence type="predicted"/>
<sequence length="170" mass="19574">MEPVKLMVLIETIYLYTIDRNRFYQDHQLNWFHAISAASSSRIRNGTLDPSYVMVSASDGGSLLRDPHRHRLIEFTKHLQDNVSVVVRGRSYEFRDLCEPYCDMNTAFLAFLKLYDPESPSTYTYPQVEIFGTQAFIGVTIERRKRRAPELLKRGSETDGCGLSSLEDNV</sequence>
<protein>
    <submittedName>
        <fullName evidence="3">Doublecortin domain-containing protein</fullName>
    </submittedName>
</protein>
<evidence type="ECO:0000313" key="2">
    <source>
        <dbReference type="Proteomes" id="UP000050761"/>
    </source>
</evidence>